<organism evidence="1 2">
    <name type="scientific">Sclerotinia trifoliorum</name>
    <dbReference type="NCBI Taxonomy" id="28548"/>
    <lineage>
        <taxon>Eukaryota</taxon>
        <taxon>Fungi</taxon>
        <taxon>Dikarya</taxon>
        <taxon>Ascomycota</taxon>
        <taxon>Pezizomycotina</taxon>
        <taxon>Leotiomycetes</taxon>
        <taxon>Helotiales</taxon>
        <taxon>Sclerotiniaceae</taxon>
        <taxon>Sclerotinia</taxon>
    </lineage>
</organism>
<sequence>MYNRLCQPIGKSAKQLKAGYFSCERLTMSQSRLGNILSRISTNFYSIHRSLELCHLLRCHSKHCLMYGVPKVIKLNSSSSTCFSSWIGSQPGRLTVCWSSPCPMPCNILDVKMENLRLNRCALY</sequence>
<dbReference type="Proteomes" id="UP000624404">
    <property type="component" value="Unassembled WGS sequence"/>
</dbReference>
<comment type="caution">
    <text evidence="1">The sequence shown here is derived from an EMBL/GenBank/DDBJ whole genome shotgun (WGS) entry which is preliminary data.</text>
</comment>
<accession>A0A8H2VNJ4</accession>
<evidence type="ECO:0000313" key="2">
    <source>
        <dbReference type="Proteomes" id="UP000624404"/>
    </source>
</evidence>
<proteinExistence type="predicted"/>
<keyword evidence="2" id="KW-1185">Reference proteome</keyword>
<dbReference type="AlphaFoldDB" id="A0A8H2VNJ4"/>
<dbReference type="EMBL" id="CAJHIA010000006">
    <property type="protein sequence ID" value="CAD6441468.1"/>
    <property type="molecule type" value="Genomic_DNA"/>
</dbReference>
<evidence type="ECO:0000313" key="1">
    <source>
        <dbReference type="EMBL" id="CAD6441468.1"/>
    </source>
</evidence>
<name>A0A8H2VNJ4_9HELO</name>
<gene>
    <name evidence="1" type="ORF">SCLTRI_LOCUS1485</name>
</gene>
<reference evidence="1" key="1">
    <citation type="submission" date="2020-10" db="EMBL/GenBank/DDBJ databases">
        <authorList>
            <person name="Kusch S."/>
        </authorList>
    </citation>
    <scope>NUCLEOTIDE SEQUENCE</scope>
    <source>
        <strain evidence="1">SwB9</strain>
    </source>
</reference>
<protein>
    <submittedName>
        <fullName evidence="1">Ff42a2ed-579b-4efd-9210-54c4326df6cd-CDS</fullName>
    </submittedName>
</protein>